<dbReference type="EC" id="1.2.1.2" evidence="11"/>
<accession>Q2IJN2</accession>
<evidence type="ECO:0000256" key="5">
    <source>
        <dbReference type="ARBA" id="ARBA00022723"/>
    </source>
</evidence>
<gene>
    <name evidence="11" type="ordered locus">Adeh_2089</name>
</gene>
<keyword evidence="4" id="KW-0004">4Fe-4S</keyword>
<keyword evidence="9" id="KW-0732">Signal</keyword>
<dbReference type="PROSITE" id="PS51669">
    <property type="entry name" value="4FE4S_MOW_BIS_MGD"/>
    <property type="match status" value="1"/>
</dbReference>
<dbReference type="GO" id="GO:0009055">
    <property type="term" value="F:electron transfer activity"/>
    <property type="evidence" value="ECO:0007669"/>
    <property type="project" value="TreeGrafter"/>
</dbReference>
<dbReference type="eggNOG" id="COG0243">
    <property type="taxonomic scope" value="Bacteria"/>
</dbReference>
<evidence type="ECO:0000256" key="3">
    <source>
        <dbReference type="ARBA" id="ARBA00010312"/>
    </source>
</evidence>
<comment type="similarity">
    <text evidence="3">Belongs to the prokaryotic molybdopterin-containing oxidoreductase family.</text>
</comment>
<dbReference type="HOGENOM" id="CLU_061371_1_1_7"/>
<dbReference type="GO" id="GO:0016491">
    <property type="term" value="F:oxidoreductase activity"/>
    <property type="evidence" value="ECO:0007669"/>
    <property type="project" value="UniProtKB-KW"/>
</dbReference>
<reference evidence="11" key="1">
    <citation type="submission" date="2006-01" db="EMBL/GenBank/DDBJ databases">
        <title>Complete sequence of Anaeromyxobacter dehalogenans 2CP-C.</title>
        <authorList>
            <consortium name="US DOE Joint Genome Institute"/>
            <person name="Copeland A."/>
            <person name="Lucas S."/>
            <person name="Lapidus A."/>
            <person name="Barry K."/>
            <person name="Detter J.C."/>
            <person name="Glavina T."/>
            <person name="Hammon N."/>
            <person name="Israni S."/>
            <person name="Pitluck S."/>
            <person name="Brettin T."/>
            <person name="Bruce D."/>
            <person name="Han C."/>
            <person name="Tapia R."/>
            <person name="Gilna P."/>
            <person name="Kiss H."/>
            <person name="Schmutz J."/>
            <person name="Larimer F."/>
            <person name="Land M."/>
            <person name="Kyrpides N."/>
            <person name="Anderson I."/>
            <person name="Sanford R.A."/>
            <person name="Ritalahti K.M."/>
            <person name="Thomas H.S."/>
            <person name="Kirby J.R."/>
            <person name="Zhulin I.B."/>
            <person name="Loeffler F.E."/>
            <person name="Richardson P."/>
        </authorList>
    </citation>
    <scope>NUCLEOTIDE SEQUENCE</scope>
    <source>
        <strain evidence="11">2CP-C</strain>
    </source>
</reference>
<dbReference type="PANTHER" id="PTHR43598">
    <property type="entry name" value="TUNGSTEN-CONTAINING FORMYLMETHANOFURAN DEHYDROGENASE 2 SUBUNIT B"/>
    <property type="match status" value="1"/>
</dbReference>
<name>Q2IJN2_ANADE</name>
<dbReference type="GO" id="GO:0030151">
    <property type="term" value="F:molybdenum ion binding"/>
    <property type="evidence" value="ECO:0007669"/>
    <property type="project" value="TreeGrafter"/>
</dbReference>
<dbReference type="EMBL" id="CP000251">
    <property type="protein sequence ID" value="ABC81859.1"/>
    <property type="molecule type" value="Genomic_DNA"/>
</dbReference>
<keyword evidence="5" id="KW-0479">Metal-binding</keyword>
<dbReference type="Gene3D" id="3.40.50.740">
    <property type="match status" value="1"/>
</dbReference>
<evidence type="ECO:0000256" key="1">
    <source>
        <dbReference type="ARBA" id="ARBA00001966"/>
    </source>
</evidence>
<dbReference type="Pfam" id="PF00384">
    <property type="entry name" value="Molybdopterin"/>
    <property type="match status" value="1"/>
</dbReference>
<dbReference type="InterPro" id="IPR006963">
    <property type="entry name" value="Mopterin_OxRdtase_4Fe-4S_dom"/>
</dbReference>
<dbReference type="STRING" id="290397.Adeh_2089"/>
<dbReference type="PROSITE" id="PS51318">
    <property type="entry name" value="TAT"/>
    <property type="match status" value="1"/>
</dbReference>
<comment type="cofactor">
    <cofactor evidence="1">
        <name>[4Fe-4S] cluster</name>
        <dbReference type="ChEBI" id="CHEBI:49883"/>
    </cofactor>
</comment>
<evidence type="ECO:0000256" key="7">
    <source>
        <dbReference type="ARBA" id="ARBA00023004"/>
    </source>
</evidence>
<evidence type="ECO:0000256" key="6">
    <source>
        <dbReference type="ARBA" id="ARBA00023002"/>
    </source>
</evidence>
<dbReference type="PANTHER" id="PTHR43598:SF1">
    <property type="entry name" value="FORMATE DEHYDROGENASE-O MAJOR SUBUNIT"/>
    <property type="match status" value="1"/>
</dbReference>
<dbReference type="InterPro" id="IPR006656">
    <property type="entry name" value="Mopterin_OxRdtase"/>
</dbReference>
<keyword evidence="6 11" id="KW-0560">Oxidoreductase</keyword>
<organism evidence="11 12">
    <name type="scientific">Anaeromyxobacter dehalogenans (strain 2CP-C)</name>
    <dbReference type="NCBI Taxonomy" id="290397"/>
    <lineage>
        <taxon>Bacteria</taxon>
        <taxon>Pseudomonadati</taxon>
        <taxon>Myxococcota</taxon>
        <taxon>Myxococcia</taxon>
        <taxon>Myxococcales</taxon>
        <taxon>Cystobacterineae</taxon>
        <taxon>Anaeromyxobacteraceae</taxon>
        <taxon>Anaeromyxobacter</taxon>
    </lineage>
</organism>
<protein>
    <submittedName>
        <fullName evidence="11">Molybdopterin oxidoreductase Fe4S4 region</fullName>
        <ecNumber evidence="11">1.2.1.2</ecNumber>
    </submittedName>
</protein>
<dbReference type="GO" id="GO:0009061">
    <property type="term" value="P:anaerobic respiration"/>
    <property type="evidence" value="ECO:0007669"/>
    <property type="project" value="TreeGrafter"/>
</dbReference>
<proteinExistence type="inferred from homology"/>
<dbReference type="SMART" id="SM00926">
    <property type="entry name" value="Molybdop_Fe4S4"/>
    <property type="match status" value="1"/>
</dbReference>
<evidence type="ECO:0000259" key="10">
    <source>
        <dbReference type="PROSITE" id="PS51669"/>
    </source>
</evidence>
<feature type="domain" description="4Fe-4S Mo/W bis-MGD-type" evidence="10">
    <location>
        <begin position="43"/>
        <end position="99"/>
    </location>
</feature>
<dbReference type="InterPro" id="IPR006311">
    <property type="entry name" value="TAT_signal"/>
</dbReference>
<dbReference type="SUPFAM" id="SSF53706">
    <property type="entry name" value="Formate dehydrogenase/DMSO reductase, domains 1-3"/>
    <property type="match status" value="1"/>
</dbReference>
<dbReference type="Proteomes" id="UP000001935">
    <property type="component" value="Chromosome"/>
</dbReference>
<comment type="subcellular location">
    <subcellularLocation>
        <location evidence="2">Cell envelope</location>
    </subcellularLocation>
</comment>
<evidence type="ECO:0000256" key="8">
    <source>
        <dbReference type="ARBA" id="ARBA00023014"/>
    </source>
</evidence>
<evidence type="ECO:0000256" key="4">
    <source>
        <dbReference type="ARBA" id="ARBA00022485"/>
    </source>
</evidence>
<dbReference type="Pfam" id="PF04879">
    <property type="entry name" value="Molybdop_Fe4S4"/>
    <property type="match status" value="1"/>
</dbReference>
<dbReference type="GO" id="GO:0051539">
    <property type="term" value="F:4 iron, 4 sulfur cluster binding"/>
    <property type="evidence" value="ECO:0007669"/>
    <property type="project" value="UniProtKB-KW"/>
</dbReference>
<evidence type="ECO:0000313" key="11">
    <source>
        <dbReference type="EMBL" id="ABC81859.1"/>
    </source>
</evidence>
<dbReference type="KEGG" id="ade:Adeh_2089"/>
<sequence>MTLSRRNWLKIAAGGTAGLALADLGFGPGEARAATGALKLKGTKEFTTACNFCSCGCGMVAHVRDGQLVNLEGDPDHAINFGALCTKGAAMKATHDSPRRVKAPMYRAPGSDRWEEISWDQAYEKLARKLKEVRDASWTVTEKDGDAEYPVNRTDAIALMGGAQNTNEECYLFNKMGRLLGTSYVEHQARL</sequence>
<evidence type="ECO:0000256" key="9">
    <source>
        <dbReference type="SAM" id="SignalP"/>
    </source>
</evidence>
<keyword evidence="7" id="KW-0408">Iron</keyword>
<feature type="chain" id="PRO_5004210437" evidence="9">
    <location>
        <begin position="23"/>
        <end position="191"/>
    </location>
</feature>
<evidence type="ECO:0000256" key="2">
    <source>
        <dbReference type="ARBA" id="ARBA00004196"/>
    </source>
</evidence>
<dbReference type="AlphaFoldDB" id="Q2IJN2"/>
<keyword evidence="8" id="KW-0411">Iron-sulfur</keyword>
<evidence type="ECO:0000313" key="12">
    <source>
        <dbReference type="Proteomes" id="UP000001935"/>
    </source>
</evidence>
<dbReference type="Gene3D" id="2.20.25.90">
    <property type="entry name" value="ADC-like domains"/>
    <property type="match status" value="1"/>
</dbReference>
<dbReference type="GO" id="GO:0030313">
    <property type="term" value="C:cell envelope"/>
    <property type="evidence" value="ECO:0007669"/>
    <property type="project" value="UniProtKB-SubCell"/>
</dbReference>
<feature type="signal peptide" evidence="9">
    <location>
        <begin position="1"/>
        <end position="22"/>
    </location>
</feature>